<proteinExistence type="predicted"/>
<feature type="domain" description="Response regulatory" evidence="3">
    <location>
        <begin position="7"/>
        <end position="123"/>
    </location>
</feature>
<dbReference type="Proteomes" id="UP000243205">
    <property type="component" value="Unassembled WGS sequence"/>
</dbReference>
<evidence type="ECO:0000256" key="2">
    <source>
        <dbReference type="PROSITE-ProRule" id="PRU00169"/>
    </source>
</evidence>
<dbReference type="Gene3D" id="3.40.50.2300">
    <property type="match status" value="1"/>
</dbReference>
<sequence length="432" mass="48633">MSDRPKKVLVVDDSPTVRRLVELVLSQNGYEIFSAEDGETGLKLAQQHCPDVILVDFVMPRMNGHMFCKALRQDAHLSKIPVILISSKSEVVGQAFEESFGIVHYFTKPFEPEELVAKIREVCRPDESVATVPAAEVSLADQQRPDAPVGDVEALLDSINERFDRVVRHYFQKDFPVLMKNVLSDTLRETGLIKHQTLILSGDLCRTSLAEVLCFCMHCRHGGRLSVFSADTFAEIFLEQGRFVFATASQKGKHCFLTDLICQDDRFNCDRMQLQQVVQEAREKNLPIGRALVAHNLISEEDLMYYLRQHAQQALTTALAVREGNFFLEQDALPFNLKDIRFRLPLYEVLLPGVRQLLVPADFFSADQIVQRLPSCAEALQNELLEDAEERVALLLDGSRTLADLVVESGLNADSLQQICFVLQQSGLASLR</sequence>
<dbReference type="InterPro" id="IPR011006">
    <property type="entry name" value="CheY-like_superfamily"/>
</dbReference>
<dbReference type="Pfam" id="PF00072">
    <property type="entry name" value="Response_reg"/>
    <property type="match status" value="1"/>
</dbReference>
<dbReference type="RefSeq" id="WP_092077054.1">
    <property type="nucleotide sequence ID" value="NZ_OY759968.1"/>
</dbReference>
<dbReference type="AlphaFoldDB" id="A0A1G7AJ79"/>
<evidence type="ECO:0000313" key="5">
    <source>
        <dbReference type="Proteomes" id="UP000243205"/>
    </source>
</evidence>
<dbReference type="PANTHER" id="PTHR44591:SF3">
    <property type="entry name" value="RESPONSE REGULATORY DOMAIN-CONTAINING PROTEIN"/>
    <property type="match status" value="1"/>
</dbReference>
<dbReference type="Pfam" id="PF14332">
    <property type="entry name" value="DUF4388"/>
    <property type="match status" value="1"/>
</dbReference>
<dbReference type="PANTHER" id="PTHR44591">
    <property type="entry name" value="STRESS RESPONSE REGULATOR PROTEIN 1"/>
    <property type="match status" value="1"/>
</dbReference>
<keyword evidence="1 2" id="KW-0597">Phosphoprotein</keyword>
<dbReference type="InterPro" id="IPR050595">
    <property type="entry name" value="Bact_response_regulator"/>
</dbReference>
<dbReference type="SUPFAM" id="SSF52172">
    <property type="entry name" value="CheY-like"/>
    <property type="match status" value="1"/>
</dbReference>
<name>A0A1G7AJ79_9BACT</name>
<dbReference type="InterPro" id="IPR001789">
    <property type="entry name" value="Sig_transdc_resp-reg_receiver"/>
</dbReference>
<dbReference type="SMART" id="SM00448">
    <property type="entry name" value="REC"/>
    <property type="match status" value="1"/>
</dbReference>
<dbReference type="EMBL" id="FNAQ01000004">
    <property type="protein sequence ID" value="SDE13926.1"/>
    <property type="molecule type" value="Genomic_DNA"/>
</dbReference>
<evidence type="ECO:0000256" key="1">
    <source>
        <dbReference type="ARBA" id="ARBA00022553"/>
    </source>
</evidence>
<organism evidence="4 5">
    <name type="scientific">Desulfuromonas thiophila</name>
    <dbReference type="NCBI Taxonomy" id="57664"/>
    <lineage>
        <taxon>Bacteria</taxon>
        <taxon>Pseudomonadati</taxon>
        <taxon>Thermodesulfobacteriota</taxon>
        <taxon>Desulfuromonadia</taxon>
        <taxon>Desulfuromonadales</taxon>
        <taxon>Desulfuromonadaceae</taxon>
        <taxon>Desulfuromonas</taxon>
    </lineage>
</organism>
<accession>A0A1G7AJ79</accession>
<dbReference type="GO" id="GO:0000160">
    <property type="term" value="P:phosphorelay signal transduction system"/>
    <property type="evidence" value="ECO:0007669"/>
    <property type="project" value="InterPro"/>
</dbReference>
<dbReference type="STRING" id="57664.SAMN05661003_10437"/>
<protein>
    <recommendedName>
        <fullName evidence="3">Response regulatory domain-containing protein</fullName>
    </recommendedName>
</protein>
<feature type="modified residue" description="4-aspartylphosphate" evidence="2">
    <location>
        <position position="56"/>
    </location>
</feature>
<reference evidence="5" key="1">
    <citation type="submission" date="2016-10" db="EMBL/GenBank/DDBJ databases">
        <authorList>
            <person name="Varghese N."/>
            <person name="Submissions S."/>
        </authorList>
    </citation>
    <scope>NUCLEOTIDE SEQUENCE [LARGE SCALE GENOMIC DNA]</scope>
    <source>
        <strain evidence="5">DSM 8987</strain>
    </source>
</reference>
<dbReference type="InterPro" id="IPR025497">
    <property type="entry name" value="PatA-like_N"/>
</dbReference>
<evidence type="ECO:0000259" key="3">
    <source>
        <dbReference type="PROSITE" id="PS50110"/>
    </source>
</evidence>
<dbReference type="OrthoDB" id="9812510at2"/>
<keyword evidence="5" id="KW-1185">Reference proteome</keyword>
<dbReference type="PROSITE" id="PS50110">
    <property type="entry name" value="RESPONSE_REGULATORY"/>
    <property type="match status" value="1"/>
</dbReference>
<gene>
    <name evidence="4" type="ORF">SAMN05661003_10437</name>
</gene>
<evidence type="ECO:0000313" key="4">
    <source>
        <dbReference type="EMBL" id="SDE13926.1"/>
    </source>
</evidence>